<evidence type="ECO:0000256" key="1">
    <source>
        <dbReference type="ARBA" id="ARBA00001968"/>
    </source>
</evidence>
<protein>
    <submittedName>
        <fullName evidence="8">YicC/YloC family endoribonuclease</fullName>
        <ecNumber evidence="8">3.1.-.-</ecNumber>
    </submittedName>
</protein>
<evidence type="ECO:0000256" key="5">
    <source>
        <dbReference type="ARBA" id="ARBA00035648"/>
    </source>
</evidence>
<keyword evidence="3" id="KW-0255">Endonuclease</keyword>
<dbReference type="KEGG" id="yrh:AABB31_15620"/>
<evidence type="ECO:0000256" key="4">
    <source>
        <dbReference type="ARBA" id="ARBA00022801"/>
    </source>
</evidence>
<sequence>MIQSMTAFTSRTGTQDDVTWAWDMRSVNARGFDLRLRLPDGIEGLEAALRSALKAALARGNVTVNLRVTKDEGAQALSLDQTQLDAVLQALDAVQNRAFEIGVTLAQPTAADVLAHRGVMVAGKPDDDGAALAAAMIGDVPHLVADLIRMRQEEGAALHDVITAQVDQIANLTQQAAAAAAARLPQIKENLTAALRRVVDDVAEVEEARVAQELALLAAKADVTEEIDRLQTHVKAAYALLAQDAPAGRKLDFLAQEFNREANTLCSKAQSPALTAIGLDLKAVIDQMREQIQNVE</sequence>
<dbReference type="PANTHER" id="PTHR30636">
    <property type="entry name" value="UPF0701 PROTEIN YICC"/>
    <property type="match status" value="1"/>
</dbReference>
<keyword evidence="9" id="KW-1185">Reference proteome</keyword>
<dbReference type="Pfam" id="PF03755">
    <property type="entry name" value="YicC-like_N"/>
    <property type="match status" value="1"/>
</dbReference>
<dbReference type="InterPro" id="IPR013551">
    <property type="entry name" value="YicC-like_C"/>
</dbReference>
<feature type="domain" description="Endoribonuclease YicC-like C-terminal" evidence="7">
    <location>
        <begin position="181"/>
        <end position="296"/>
    </location>
</feature>
<name>A0AAN0M814_9RHOB</name>
<dbReference type="GO" id="GO:0016787">
    <property type="term" value="F:hydrolase activity"/>
    <property type="evidence" value="ECO:0007669"/>
    <property type="project" value="UniProtKB-KW"/>
</dbReference>
<dbReference type="EMBL" id="CP151767">
    <property type="protein sequence ID" value="WZU66474.1"/>
    <property type="molecule type" value="Genomic_DNA"/>
</dbReference>
<organism evidence="8 9">
    <name type="scientific">Yoonia rhodophyticola</name>
    <dbReference type="NCBI Taxonomy" id="3137370"/>
    <lineage>
        <taxon>Bacteria</taxon>
        <taxon>Pseudomonadati</taxon>
        <taxon>Pseudomonadota</taxon>
        <taxon>Alphaproteobacteria</taxon>
        <taxon>Rhodobacterales</taxon>
        <taxon>Paracoccaceae</taxon>
        <taxon>Yoonia</taxon>
    </lineage>
</organism>
<dbReference type="GO" id="GO:0004521">
    <property type="term" value="F:RNA endonuclease activity"/>
    <property type="evidence" value="ECO:0007669"/>
    <property type="project" value="InterPro"/>
</dbReference>
<feature type="domain" description="Endoribonuclease YicC-like N-terminal" evidence="6">
    <location>
        <begin position="2"/>
        <end position="159"/>
    </location>
</feature>
<dbReference type="NCBIfam" id="TIGR00255">
    <property type="entry name" value="YicC/YloC family endoribonuclease"/>
    <property type="match status" value="1"/>
</dbReference>
<reference evidence="9" key="1">
    <citation type="submission" date="2024-04" db="EMBL/GenBank/DDBJ databases">
        <title>Phylogenomic analyses of a clade within the roseobacter group suggest taxonomic reassignments of species of the genera Aestuariivita, Citreicella, Loktanella, Nautella, Pelagibaca, Ruegeria, Thalassobius, Thiobacimonas and Tropicibacter, and the proposal o.</title>
        <authorList>
            <person name="Jeon C.O."/>
        </authorList>
    </citation>
    <scope>NUCLEOTIDE SEQUENCE [LARGE SCALE GENOMIC DNA]</scope>
    <source>
        <strain evidence="9">SS1-5</strain>
    </source>
</reference>
<evidence type="ECO:0000256" key="2">
    <source>
        <dbReference type="ARBA" id="ARBA00022722"/>
    </source>
</evidence>
<comment type="similarity">
    <text evidence="5">Belongs to the YicC/YloC family.</text>
</comment>
<dbReference type="Pfam" id="PF08340">
    <property type="entry name" value="YicC-like_C"/>
    <property type="match status" value="1"/>
</dbReference>
<evidence type="ECO:0000259" key="7">
    <source>
        <dbReference type="Pfam" id="PF08340"/>
    </source>
</evidence>
<dbReference type="Proteomes" id="UP001470809">
    <property type="component" value="Chromosome"/>
</dbReference>
<evidence type="ECO:0000313" key="9">
    <source>
        <dbReference type="Proteomes" id="UP001470809"/>
    </source>
</evidence>
<evidence type="ECO:0000313" key="8">
    <source>
        <dbReference type="EMBL" id="WZU66474.1"/>
    </source>
</evidence>
<keyword evidence="4 8" id="KW-0378">Hydrolase</keyword>
<dbReference type="RefSeq" id="WP_342075797.1">
    <property type="nucleotide sequence ID" value="NZ_CP151767.2"/>
</dbReference>
<gene>
    <name evidence="8" type="ORF">AABB31_15620</name>
</gene>
<dbReference type="EC" id="3.1.-.-" evidence="8"/>
<dbReference type="AlphaFoldDB" id="A0AAN0M814"/>
<dbReference type="InterPro" id="IPR005229">
    <property type="entry name" value="YicC/YloC-like"/>
</dbReference>
<evidence type="ECO:0000259" key="6">
    <source>
        <dbReference type="Pfam" id="PF03755"/>
    </source>
</evidence>
<evidence type="ECO:0000256" key="3">
    <source>
        <dbReference type="ARBA" id="ARBA00022759"/>
    </source>
</evidence>
<reference evidence="8 9" key="2">
    <citation type="submission" date="2024-08" db="EMBL/GenBank/DDBJ databases">
        <title>Phylogenomic analyses of a clade within the roseobacter group suggest taxonomic reassignments of species of the genera Aestuariivita, Citreicella, Loktanella, Nautella, Pelagibaca, Ruegeria, Thalassobius, Thiobacimonas and Tropicibacter, and the proposal o.</title>
        <authorList>
            <person name="Jeon C.O."/>
        </authorList>
    </citation>
    <scope>NUCLEOTIDE SEQUENCE [LARGE SCALE GENOMIC DNA]</scope>
    <source>
        <strain evidence="8 9">SS1-5</strain>
    </source>
</reference>
<dbReference type="PANTHER" id="PTHR30636:SF3">
    <property type="entry name" value="UPF0701 PROTEIN YICC"/>
    <property type="match status" value="1"/>
</dbReference>
<proteinExistence type="inferred from homology"/>
<accession>A0AAN0M814</accession>
<dbReference type="InterPro" id="IPR013527">
    <property type="entry name" value="YicC-like_N"/>
</dbReference>
<comment type="cofactor">
    <cofactor evidence="1">
        <name>a divalent metal cation</name>
        <dbReference type="ChEBI" id="CHEBI:60240"/>
    </cofactor>
</comment>
<keyword evidence="2" id="KW-0540">Nuclease</keyword>